<reference evidence="1" key="1">
    <citation type="submission" date="2016-08" db="EMBL/GenBank/DDBJ databases">
        <authorList>
            <person name="Seilhamer J.J."/>
        </authorList>
    </citation>
    <scope>NUCLEOTIDE SEQUENCE</scope>
    <source>
        <strain evidence="1">86</strain>
    </source>
</reference>
<protein>
    <submittedName>
        <fullName evidence="1">Uncharacterized protein</fullName>
    </submittedName>
</protein>
<evidence type="ECO:0000313" key="1">
    <source>
        <dbReference type="EMBL" id="SCM70921.1"/>
    </source>
</evidence>
<dbReference type="AlphaFoldDB" id="A0A212L029"/>
<sequence>MGLDRGGRIILPEFGFTGWGDGAFGAIGTANDSMMELRWRRGGLS</sequence>
<accession>A0A212L029</accession>
<name>A0A212L029_9HYPH</name>
<gene>
    <name evidence="1" type="ORF">KL86PLE_10325</name>
</gene>
<dbReference type="EMBL" id="FMJD01000001">
    <property type="protein sequence ID" value="SCM70921.1"/>
    <property type="molecule type" value="Genomic_DNA"/>
</dbReference>
<proteinExistence type="predicted"/>
<organism evidence="1">
    <name type="scientific">uncultured Pleomorphomonas sp</name>
    <dbReference type="NCBI Taxonomy" id="442121"/>
    <lineage>
        <taxon>Bacteria</taxon>
        <taxon>Pseudomonadati</taxon>
        <taxon>Pseudomonadota</taxon>
        <taxon>Alphaproteobacteria</taxon>
        <taxon>Hyphomicrobiales</taxon>
        <taxon>Pleomorphomonadaceae</taxon>
        <taxon>Pleomorphomonas</taxon>
        <taxon>environmental samples</taxon>
    </lineage>
</organism>
<dbReference type="RefSeq" id="WP_165790823.1">
    <property type="nucleotide sequence ID" value="NZ_LT608334.1"/>
</dbReference>